<name>A0ACC0VGL2_9STRA</name>
<dbReference type="EMBL" id="CM047588">
    <property type="protein sequence ID" value="KAI9905535.1"/>
    <property type="molecule type" value="Genomic_DNA"/>
</dbReference>
<accession>A0ACC0VGL2</accession>
<proteinExistence type="predicted"/>
<gene>
    <name evidence="1" type="ORF">PsorP6_013462</name>
</gene>
<evidence type="ECO:0000313" key="1">
    <source>
        <dbReference type="EMBL" id="KAI9905535.1"/>
    </source>
</evidence>
<keyword evidence="2" id="KW-1185">Reference proteome</keyword>
<organism evidence="1 2">
    <name type="scientific">Peronosclerospora sorghi</name>
    <dbReference type="NCBI Taxonomy" id="230839"/>
    <lineage>
        <taxon>Eukaryota</taxon>
        <taxon>Sar</taxon>
        <taxon>Stramenopiles</taxon>
        <taxon>Oomycota</taxon>
        <taxon>Peronosporomycetes</taxon>
        <taxon>Peronosporales</taxon>
        <taxon>Peronosporaceae</taxon>
        <taxon>Peronosclerospora</taxon>
    </lineage>
</organism>
<protein>
    <submittedName>
        <fullName evidence="1">Uncharacterized protein</fullName>
    </submittedName>
</protein>
<reference evidence="1 2" key="1">
    <citation type="journal article" date="2022" name="bioRxiv">
        <title>The genome of the oomycete Peronosclerospora sorghi, a cosmopolitan pathogen of maize and sorghum, is inflated with dispersed pseudogenes.</title>
        <authorList>
            <person name="Fletcher K."/>
            <person name="Martin F."/>
            <person name="Isakeit T."/>
            <person name="Cavanaugh K."/>
            <person name="Magill C."/>
            <person name="Michelmore R."/>
        </authorList>
    </citation>
    <scope>NUCLEOTIDE SEQUENCE [LARGE SCALE GENOMIC DNA]</scope>
    <source>
        <strain evidence="1">P6</strain>
    </source>
</reference>
<sequence>MDITVRVEVQYVAPEHALIRDVLQMFRTPAWVRFMVRYISPHLKNAAPADKSVMDSLASWTVGSKRNDGKCAKRPISSVSSSSCAGDCVICLSELESGAEDFVALPCGHQFHLPCIRSWLKLRSTCPSCRFQFQKAFSGSYAVRTLNSALLLKQEHRPLPKEQILNTCVGRETVRAVVNVTLSKIAAHAKQSQYPCVLNALMMHSNGDSFTESVAAADTALAKRGGDKDTDEGGREPRAKRFRVT</sequence>
<evidence type="ECO:0000313" key="2">
    <source>
        <dbReference type="Proteomes" id="UP001163321"/>
    </source>
</evidence>
<dbReference type="Proteomes" id="UP001163321">
    <property type="component" value="Chromosome 9"/>
</dbReference>
<comment type="caution">
    <text evidence="1">The sequence shown here is derived from an EMBL/GenBank/DDBJ whole genome shotgun (WGS) entry which is preliminary data.</text>
</comment>